<evidence type="ECO:0000256" key="2">
    <source>
        <dbReference type="ARBA" id="ARBA00023004"/>
    </source>
</evidence>
<sequence length="350" mass="39135">MKQVVLIQRDKTVSEMVAQAFAEFCSTDLRGKNVLVKPNMLRAAQPHEAVITDPELIKETVAFLLGLGANVSVGDNPVPNYAYSEMQIAEQSGFLEASYGRFKNIGQHSVRMNPDSTLLNDIYVSRDVLECDVLISLPKFRTHDLTMMTLAIKNQYGIIPGGLKPYIHSLFPKIEDFSQILLEVYALRPPDLIMVDCLRCVDAKGRRFAPNTIVAGVNGHAVDYVCAQIAGIDPDFVPTLRIARERGLFLPSDIDVHGTLEKLHGYSIPFRFPFRNAVVELVARILYHVWLHRTPVLDRSLCTQCLSCEAVCPVSAIKQQVIDHSRCIKCYCCLEVCPEGAIEAKYRLRG</sequence>
<dbReference type="InterPro" id="IPR017900">
    <property type="entry name" value="4Fe4S_Fe_S_CS"/>
</dbReference>
<proteinExistence type="predicted"/>
<reference evidence="5 6" key="1">
    <citation type="journal article" date="2015" name="Microbiome">
        <title>Genomic resolution of linkages in carbon, nitrogen, and sulfur cycling among widespread estuary sediment bacteria.</title>
        <authorList>
            <person name="Baker B.J."/>
            <person name="Lazar C.S."/>
            <person name="Teske A.P."/>
            <person name="Dick G.J."/>
        </authorList>
    </citation>
    <scope>NUCLEOTIDE SEQUENCE [LARGE SCALE GENOMIC DNA]</scope>
    <source>
        <strain evidence="5">SM23_60</strain>
    </source>
</reference>
<keyword evidence="1" id="KW-0479">Metal-binding</keyword>
<accession>A0A0S8GHP4</accession>
<dbReference type="Pfam" id="PF13237">
    <property type="entry name" value="Fer4_10"/>
    <property type="match status" value="1"/>
</dbReference>
<evidence type="ECO:0000259" key="4">
    <source>
        <dbReference type="PROSITE" id="PS51379"/>
    </source>
</evidence>
<dbReference type="Gene3D" id="3.30.70.20">
    <property type="match status" value="1"/>
</dbReference>
<comment type="caution">
    <text evidence="5">The sequence shown here is derived from an EMBL/GenBank/DDBJ whole genome shotgun (WGS) entry which is preliminary data.</text>
</comment>
<dbReference type="GO" id="GO:0046872">
    <property type="term" value="F:metal ion binding"/>
    <property type="evidence" value="ECO:0007669"/>
    <property type="project" value="UniProtKB-KW"/>
</dbReference>
<organism evidence="5 6">
    <name type="scientific">candidate division WOR_3 bacterium SM23_60</name>
    <dbReference type="NCBI Taxonomy" id="1703780"/>
    <lineage>
        <taxon>Bacteria</taxon>
        <taxon>Bacteria division WOR-3</taxon>
    </lineage>
</organism>
<dbReference type="Proteomes" id="UP000051096">
    <property type="component" value="Unassembled WGS sequence"/>
</dbReference>
<keyword evidence="3" id="KW-0411">Iron-sulfur</keyword>
<dbReference type="EMBL" id="LJUO01000029">
    <property type="protein sequence ID" value="KPK72531.1"/>
    <property type="molecule type" value="Genomic_DNA"/>
</dbReference>
<keyword evidence="2" id="KW-0408">Iron</keyword>
<feature type="domain" description="4Fe-4S ferredoxin-type" evidence="4">
    <location>
        <begin position="293"/>
        <end position="317"/>
    </location>
</feature>
<evidence type="ECO:0000313" key="5">
    <source>
        <dbReference type="EMBL" id="KPK72531.1"/>
    </source>
</evidence>
<name>A0A0S8GHP4_UNCW3</name>
<evidence type="ECO:0000256" key="3">
    <source>
        <dbReference type="ARBA" id="ARBA00023014"/>
    </source>
</evidence>
<protein>
    <recommendedName>
        <fullName evidence="4">4Fe-4S ferredoxin-type domain-containing protein</fullName>
    </recommendedName>
</protein>
<dbReference type="SUPFAM" id="SSF54862">
    <property type="entry name" value="4Fe-4S ferredoxins"/>
    <property type="match status" value="1"/>
</dbReference>
<dbReference type="Pfam" id="PF04015">
    <property type="entry name" value="DUF362"/>
    <property type="match status" value="1"/>
</dbReference>
<dbReference type="InterPro" id="IPR017896">
    <property type="entry name" value="4Fe4S_Fe-S-bd"/>
</dbReference>
<dbReference type="GO" id="GO:0051536">
    <property type="term" value="F:iron-sulfur cluster binding"/>
    <property type="evidence" value="ECO:0007669"/>
    <property type="project" value="UniProtKB-KW"/>
</dbReference>
<gene>
    <name evidence="5" type="ORF">AMJ87_04485</name>
</gene>
<feature type="domain" description="4Fe-4S ferredoxin-type" evidence="4">
    <location>
        <begin position="318"/>
        <end position="347"/>
    </location>
</feature>
<dbReference type="PROSITE" id="PS00198">
    <property type="entry name" value="4FE4S_FER_1"/>
    <property type="match status" value="1"/>
</dbReference>
<dbReference type="InterPro" id="IPR007160">
    <property type="entry name" value="DUF362"/>
</dbReference>
<evidence type="ECO:0000313" key="6">
    <source>
        <dbReference type="Proteomes" id="UP000051096"/>
    </source>
</evidence>
<evidence type="ECO:0000256" key="1">
    <source>
        <dbReference type="ARBA" id="ARBA00022723"/>
    </source>
</evidence>
<dbReference type="AlphaFoldDB" id="A0A0S8GHP4"/>
<dbReference type="PROSITE" id="PS51379">
    <property type="entry name" value="4FE4S_FER_2"/>
    <property type="match status" value="2"/>
</dbReference>